<dbReference type="OrthoDB" id="3222at2759"/>
<dbReference type="EMBL" id="CAACVG010010312">
    <property type="protein sequence ID" value="VEN55518.1"/>
    <property type="molecule type" value="Genomic_DNA"/>
</dbReference>
<feature type="transmembrane region" description="Helical" evidence="10">
    <location>
        <begin position="28"/>
        <end position="50"/>
    </location>
</feature>
<dbReference type="Pfam" id="PF00230">
    <property type="entry name" value="MIP"/>
    <property type="match status" value="1"/>
</dbReference>
<evidence type="ECO:0000256" key="1">
    <source>
        <dbReference type="ARBA" id="ARBA00004141"/>
    </source>
</evidence>
<sequence>MSKKADSLTGSILGISDITENKNIWRMLAAECLGTFLLVFIGCASCIGLSGTSSVVQISLTFGLTIGSVIQAIGHISGGHVNPAVTLSFFVTGDIKLLRAIFFIIVQCVGAVAGAGLLKV</sequence>
<accession>A0A653D5S9</accession>
<dbReference type="PANTHER" id="PTHR19139">
    <property type="entry name" value="AQUAPORIN TRANSPORTER"/>
    <property type="match status" value="1"/>
</dbReference>
<organism evidence="11 12">
    <name type="scientific">Callosobruchus maculatus</name>
    <name type="common">Southern cowpea weevil</name>
    <name type="synonym">Pulse bruchid</name>
    <dbReference type="NCBI Taxonomy" id="64391"/>
    <lineage>
        <taxon>Eukaryota</taxon>
        <taxon>Metazoa</taxon>
        <taxon>Ecdysozoa</taxon>
        <taxon>Arthropoda</taxon>
        <taxon>Hexapoda</taxon>
        <taxon>Insecta</taxon>
        <taxon>Pterygota</taxon>
        <taxon>Neoptera</taxon>
        <taxon>Endopterygota</taxon>
        <taxon>Coleoptera</taxon>
        <taxon>Polyphaga</taxon>
        <taxon>Cucujiformia</taxon>
        <taxon>Chrysomeloidea</taxon>
        <taxon>Chrysomelidae</taxon>
        <taxon>Bruchinae</taxon>
        <taxon>Bruchini</taxon>
        <taxon>Callosobruchus</taxon>
    </lineage>
</organism>
<dbReference type="InterPro" id="IPR000425">
    <property type="entry name" value="MIP"/>
</dbReference>
<evidence type="ECO:0000256" key="4">
    <source>
        <dbReference type="ARBA" id="ARBA00022448"/>
    </source>
</evidence>
<dbReference type="AlphaFoldDB" id="A0A653D5S9"/>
<feature type="transmembrane region" description="Helical" evidence="10">
    <location>
        <begin position="56"/>
        <end position="76"/>
    </location>
</feature>
<dbReference type="InterPro" id="IPR022357">
    <property type="entry name" value="MIP_CS"/>
</dbReference>
<dbReference type="PROSITE" id="PS00221">
    <property type="entry name" value="MIP"/>
    <property type="match status" value="1"/>
</dbReference>
<dbReference type="Gene3D" id="1.20.1080.10">
    <property type="entry name" value="Glycerol uptake facilitator protein"/>
    <property type="match status" value="1"/>
</dbReference>
<evidence type="ECO:0000256" key="6">
    <source>
        <dbReference type="ARBA" id="ARBA00022737"/>
    </source>
</evidence>
<dbReference type="InterPro" id="IPR034294">
    <property type="entry name" value="Aquaporin_transptr"/>
</dbReference>
<dbReference type="SUPFAM" id="SSF81338">
    <property type="entry name" value="Aquaporin-like"/>
    <property type="match status" value="1"/>
</dbReference>
<proteinExistence type="inferred from homology"/>
<feature type="non-terminal residue" evidence="11">
    <location>
        <position position="120"/>
    </location>
</feature>
<evidence type="ECO:0000313" key="12">
    <source>
        <dbReference type="Proteomes" id="UP000410492"/>
    </source>
</evidence>
<evidence type="ECO:0000256" key="9">
    <source>
        <dbReference type="RuleBase" id="RU000477"/>
    </source>
</evidence>
<dbReference type="Proteomes" id="UP000410492">
    <property type="component" value="Unassembled WGS sequence"/>
</dbReference>
<gene>
    <name evidence="11" type="ORF">CALMAC_LOCUS14679</name>
</gene>
<evidence type="ECO:0000256" key="8">
    <source>
        <dbReference type="ARBA" id="ARBA00023136"/>
    </source>
</evidence>
<evidence type="ECO:0000256" key="5">
    <source>
        <dbReference type="ARBA" id="ARBA00022692"/>
    </source>
</evidence>
<feature type="transmembrane region" description="Helical" evidence="10">
    <location>
        <begin position="97"/>
        <end position="118"/>
    </location>
</feature>
<keyword evidence="5 9" id="KW-0812">Transmembrane</keyword>
<comment type="similarity">
    <text evidence="2 9">Belongs to the MIP/aquaporin (TC 1.A.8) family.</text>
</comment>
<name>A0A653D5S9_CALMS</name>
<evidence type="ECO:0000256" key="3">
    <source>
        <dbReference type="ARBA" id="ARBA00011881"/>
    </source>
</evidence>
<reference evidence="11 12" key="1">
    <citation type="submission" date="2019-01" db="EMBL/GenBank/DDBJ databases">
        <authorList>
            <person name="Sayadi A."/>
        </authorList>
    </citation>
    <scope>NUCLEOTIDE SEQUENCE [LARGE SCALE GENOMIC DNA]</scope>
</reference>
<dbReference type="GO" id="GO:0005886">
    <property type="term" value="C:plasma membrane"/>
    <property type="evidence" value="ECO:0007669"/>
    <property type="project" value="TreeGrafter"/>
</dbReference>
<comment type="subcellular location">
    <subcellularLocation>
        <location evidence="1">Membrane</location>
        <topology evidence="1">Multi-pass membrane protein</topology>
    </subcellularLocation>
</comment>
<evidence type="ECO:0000256" key="10">
    <source>
        <dbReference type="SAM" id="Phobius"/>
    </source>
</evidence>
<protein>
    <recommendedName>
        <fullName evidence="13">Aquaporin</fullName>
    </recommendedName>
</protein>
<evidence type="ECO:0008006" key="13">
    <source>
        <dbReference type="Google" id="ProtNLM"/>
    </source>
</evidence>
<comment type="subunit">
    <text evidence="3">Homotetramer.</text>
</comment>
<evidence type="ECO:0000313" key="11">
    <source>
        <dbReference type="EMBL" id="VEN55518.1"/>
    </source>
</evidence>
<keyword evidence="12" id="KW-1185">Reference proteome</keyword>
<evidence type="ECO:0000256" key="7">
    <source>
        <dbReference type="ARBA" id="ARBA00022989"/>
    </source>
</evidence>
<dbReference type="PRINTS" id="PR00783">
    <property type="entry name" value="MINTRINSICP"/>
</dbReference>
<dbReference type="InterPro" id="IPR023271">
    <property type="entry name" value="Aquaporin-like"/>
</dbReference>
<keyword evidence="4 9" id="KW-0813">Transport</keyword>
<dbReference type="GO" id="GO:0015267">
    <property type="term" value="F:channel activity"/>
    <property type="evidence" value="ECO:0007669"/>
    <property type="project" value="InterPro"/>
</dbReference>
<dbReference type="PANTHER" id="PTHR19139:SF291">
    <property type="entry name" value="AQUAPORIN"/>
    <property type="match status" value="1"/>
</dbReference>
<evidence type="ECO:0000256" key="2">
    <source>
        <dbReference type="ARBA" id="ARBA00006175"/>
    </source>
</evidence>
<keyword evidence="8 10" id="KW-0472">Membrane</keyword>
<keyword evidence="7 10" id="KW-1133">Transmembrane helix</keyword>
<keyword evidence="6" id="KW-0677">Repeat</keyword>